<accession>A0A3G4ZQF0</accession>
<evidence type="ECO:0000256" key="1">
    <source>
        <dbReference type="SAM" id="Coils"/>
    </source>
</evidence>
<protein>
    <submittedName>
        <fullName evidence="2">Uncharacterized protein</fullName>
    </submittedName>
</protein>
<reference evidence="2" key="1">
    <citation type="submission" date="2018-10" db="EMBL/GenBank/DDBJ databases">
        <title>Hidden diversity of soil giant viruses.</title>
        <authorList>
            <person name="Schulz F."/>
            <person name="Alteio L."/>
            <person name="Goudeau D."/>
            <person name="Ryan E.M."/>
            <person name="Malmstrom R.R."/>
            <person name="Blanchard J."/>
            <person name="Woyke T."/>
        </authorList>
    </citation>
    <scope>NUCLEOTIDE SEQUENCE</scope>
    <source>
        <strain evidence="2">TEV1</strain>
    </source>
</reference>
<keyword evidence="1" id="KW-0175">Coiled coil</keyword>
<name>A0A3G4ZQF0_9VIRU</name>
<feature type="coiled-coil region" evidence="1">
    <location>
        <begin position="2"/>
        <end position="33"/>
    </location>
</feature>
<gene>
    <name evidence="2" type="ORF">Terrestrivirus2_177</name>
</gene>
<organism evidence="2">
    <name type="scientific">Terrestrivirus sp</name>
    <dbReference type="NCBI Taxonomy" id="2487775"/>
    <lineage>
        <taxon>Viruses</taxon>
        <taxon>Varidnaviria</taxon>
        <taxon>Bamfordvirae</taxon>
        <taxon>Nucleocytoviricota</taxon>
        <taxon>Megaviricetes</taxon>
        <taxon>Imitervirales</taxon>
        <taxon>Mimiviridae</taxon>
        <taxon>Klosneuvirinae</taxon>
    </lineage>
</organism>
<evidence type="ECO:0000313" key="2">
    <source>
        <dbReference type="EMBL" id="AYV75669.1"/>
    </source>
</evidence>
<sequence>MYKLLSKQMKEIEENIKKHLQQIEENNKKMLNKLLL</sequence>
<proteinExistence type="predicted"/>
<dbReference type="EMBL" id="MK071980">
    <property type="protein sequence ID" value="AYV75669.1"/>
    <property type="molecule type" value="Genomic_DNA"/>
</dbReference>